<dbReference type="EMBL" id="ASHM01217741">
    <property type="protein sequence ID" value="PNX67884.1"/>
    <property type="molecule type" value="Genomic_DNA"/>
</dbReference>
<sequence length="69" mass="7710">MSVSRPEDFAIPSDFGDTYTAPTLSTWEYFTDSFVISGGHMDKHTVGSIKRKFEDLINTSSNMNATLDK</sequence>
<dbReference type="AlphaFoldDB" id="A0A2K3KNK7"/>
<proteinExistence type="predicted"/>
<dbReference type="Proteomes" id="UP000236291">
    <property type="component" value="Unassembled WGS sequence"/>
</dbReference>
<reference evidence="1 2" key="1">
    <citation type="journal article" date="2014" name="Am. J. Bot.">
        <title>Genome assembly and annotation for red clover (Trifolium pratense; Fabaceae).</title>
        <authorList>
            <person name="Istvanek J."/>
            <person name="Jaros M."/>
            <person name="Krenek A."/>
            <person name="Repkova J."/>
        </authorList>
    </citation>
    <scope>NUCLEOTIDE SEQUENCE [LARGE SCALE GENOMIC DNA]</scope>
    <source>
        <strain evidence="2">cv. Tatra</strain>
        <tissue evidence="1">Young leaves</tissue>
    </source>
</reference>
<feature type="non-terminal residue" evidence="1">
    <location>
        <position position="69"/>
    </location>
</feature>
<accession>A0A2K3KNK7</accession>
<name>A0A2K3KNK7_TRIPR</name>
<comment type="caution">
    <text evidence="1">The sequence shown here is derived from an EMBL/GenBank/DDBJ whole genome shotgun (WGS) entry which is preliminary data.</text>
</comment>
<evidence type="ECO:0000313" key="2">
    <source>
        <dbReference type="Proteomes" id="UP000236291"/>
    </source>
</evidence>
<gene>
    <name evidence="1" type="ORF">L195_g063724</name>
</gene>
<evidence type="ECO:0000313" key="1">
    <source>
        <dbReference type="EMBL" id="PNX67884.1"/>
    </source>
</evidence>
<organism evidence="1 2">
    <name type="scientific">Trifolium pratense</name>
    <name type="common">Red clover</name>
    <dbReference type="NCBI Taxonomy" id="57577"/>
    <lineage>
        <taxon>Eukaryota</taxon>
        <taxon>Viridiplantae</taxon>
        <taxon>Streptophyta</taxon>
        <taxon>Embryophyta</taxon>
        <taxon>Tracheophyta</taxon>
        <taxon>Spermatophyta</taxon>
        <taxon>Magnoliopsida</taxon>
        <taxon>eudicotyledons</taxon>
        <taxon>Gunneridae</taxon>
        <taxon>Pentapetalae</taxon>
        <taxon>rosids</taxon>
        <taxon>fabids</taxon>
        <taxon>Fabales</taxon>
        <taxon>Fabaceae</taxon>
        <taxon>Papilionoideae</taxon>
        <taxon>50 kb inversion clade</taxon>
        <taxon>NPAAA clade</taxon>
        <taxon>Hologalegina</taxon>
        <taxon>IRL clade</taxon>
        <taxon>Trifolieae</taxon>
        <taxon>Trifolium</taxon>
    </lineage>
</organism>
<protein>
    <submittedName>
        <fullName evidence="1">Uncharacterized protein</fullName>
    </submittedName>
</protein>
<reference evidence="1 2" key="2">
    <citation type="journal article" date="2017" name="Front. Plant Sci.">
        <title>Gene Classification and Mining of Molecular Markers Useful in Red Clover (Trifolium pratense) Breeding.</title>
        <authorList>
            <person name="Istvanek J."/>
            <person name="Dluhosova J."/>
            <person name="Dluhos P."/>
            <person name="Patkova L."/>
            <person name="Nedelnik J."/>
            <person name="Repkova J."/>
        </authorList>
    </citation>
    <scope>NUCLEOTIDE SEQUENCE [LARGE SCALE GENOMIC DNA]</scope>
    <source>
        <strain evidence="2">cv. Tatra</strain>
        <tissue evidence="1">Young leaves</tissue>
    </source>
</reference>